<evidence type="ECO:0000313" key="3">
    <source>
        <dbReference type="Proteomes" id="UP000649617"/>
    </source>
</evidence>
<dbReference type="Gene3D" id="3.40.50.300">
    <property type="entry name" value="P-loop containing nucleotide triphosphate hydrolases"/>
    <property type="match status" value="1"/>
</dbReference>
<keyword evidence="3" id="KW-1185">Reference proteome</keyword>
<organism evidence="2 3">
    <name type="scientific">Symbiodinium pilosum</name>
    <name type="common">Dinoflagellate</name>
    <dbReference type="NCBI Taxonomy" id="2952"/>
    <lineage>
        <taxon>Eukaryota</taxon>
        <taxon>Sar</taxon>
        <taxon>Alveolata</taxon>
        <taxon>Dinophyceae</taxon>
        <taxon>Suessiales</taxon>
        <taxon>Symbiodiniaceae</taxon>
        <taxon>Symbiodinium</taxon>
    </lineage>
</organism>
<keyword evidence="1" id="KW-0732">Signal</keyword>
<comment type="caution">
    <text evidence="2">The sequence shown here is derived from an EMBL/GenBank/DDBJ whole genome shotgun (WGS) entry which is preliminary data.</text>
</comment>
<name>A0A812JPM8_SYMPI</name>
<evidence type="ECO:0000256" key="1">
    <source>
        <dbReference type="SAM" id="SignalP"/>
    </source>
</evidence>
<sequence length="386" mass="44128">MARLLGFLALAWSGEAWEARSACDRQDEPSESSFLQHGLRLEDSHLAATEAVTSPEVKTFSLFVKFHKVAGSTWRDYVDTMTGQNRFCSGNCGNPAWPCEQDGTRTALEHQPCRAETIAAFCHTRPTTCTFHGSLGVMYQATLDQNLTVANYSDLAGVQNLWPDSKRFQLYWRVEWARAWLPMNMLYLQNKRILVTTILRDPVEKIRSYYYYRNFEGNHTTFLAFLEFRRDYVAGNWTMEGFEAQKHMPKPAETFSILNRSCCEYETWLGQGSVDKAKITLSTQFDLVGITERMNESLVSLGKLYGLTAEEIGRVGRSIPKDKDNSDEKLDWTDEEKSLATYIATNSLKVYDFGNELFVRQYLALFNSEENMKKAVARFEAVNPPS</sequence>
<dbReference type="OrthoDB" id="10019582at2759"/>
<reference evidence="2" key="1">
    <citation type="submission" date="2021-02" db="EMBL/GenBank/DDBJ databases">
        <authorList>
            <person name="Dougan E. K."/>
            <person name="Rhodes N."/>
            <person name="Thang M."/>
            <person name="Chan C."/>
        </authorList>
    </citation>
    <scope>NUCLEOTIDE SEQUENCE</scope>
</reference>
<dbReference type="EMBL" id="CAJNIZ010002113">
    <property type="protein sequence ID" value="CAE7206426.1"/>
    <property type="molecule type" value="Genomic_DNA"/>
</dbReference>
<feature type="chain" id="PRO_5032859087" description="Sulfotransferase domain-containing protein" evidence="1">
    <location>
        <begin position="17"/>
        <end position="386"/>
    </location>
</feature>
<gene>
    <name evidence="2" type="ORF">SPIL2461_LOCUS1994</name>
</gene>
<evidence type="ECO:0000313" key="2">
    <source>
        <dbReference type="EMBL" id="CAE7206426.1"/>
    </source>
</evidence>
<evidence type="ECO:0008006" key="4">
    <source>
        <dbReference type="Google" id="ProtNLM"/>
    </source>
</evidence>
<dbReference type="AlphaFoldDB" id="A0A812JPM8"/>
<proteinExistence type="predicted"/>
<feature type="signal peptide" evidence="1">
    <location>
        <begin position="1"/>
        <end position="16"/>
    </location>
</feature>
<accession>A0A812JPM8</accession>
<dbReference type="Proteomes" id="UP000649617">
    <property type="component" value="Unassembled WGS sequence"/>
</dbReference>
<protein>
    <recommendedName>
        <fullName evidence="4">Sulfotransferase domain-containing protein</fullName>
    </recommendedName>
</protein>
<dbReference type="InterPro" id="IPR027417">
    <property type="entry name" value="P-loop_NTPase"/>
</dbReference>